<accession>A0A1V0UP73</accession>
<dbReference type="Proteomes" id="UP000192727">
    <property type="component" value="Chromosome"/>
</dbReference>
<reference evidence="1 2" key="1">
    <citation type="submission" date="2017-03" db="EMBL/GenBank/DDBJ databases">
        <title>Paenibacillus larvae genome sequencing.</title>
        <authorList>
            <person name="Dingman D.W."/>
        </authorList>
    </citation>
    <scope>NUCLEOTIDE SEQUENCE [LARGE SCALE GENOMIC DNA]</scope>
    <source>
        <strain evidence="1 2">SAG 10367</strain>
    </source>
</reference>
<evidence type="ECO:0000313" key="2">
    <source>
        <dbReference type="Proteomes" id="UP000192727"/>
    </source>
</evidence>
<gene>
    <name evidence="1" type="ORF">B7C51_02580</name>
</gene>
<dbReference type="RefSeq" id="WP_083038518.1">
    <property type="nucleotide sequence ID" value="NZ_CP020557.1"/>
</dbReference>
<dbReference type="EMBL" id="CP020557">
    <property type="protein sequence ID" value="ARF66927.1"/>
    <property type="molecule type" value="Genomic_DNA"/>
</dbReference>
<evidence type="ECO:0000313" key="1">
    <source>
        <dbReference type="EMBL" id="ARF66927.1"/>
    </source>
</evidence>
<dbReference type="AlphaFoldDB" id="A0A1V0UP73"/>
<name>A0A1V0UP73_9BACL</name>
<sequence length="101" mass="11582">MDSLIQSISGYPNGTILVVEWTDGKKIRGWIDTIFETDNGMELDDENYQEYYAFLIRVQSVLQKPLLKNEKKPVGSLIEVSERDNISKISLEDGTVIWKSK</sequence>
<organism evidence="1 2">
    <name type="scientific">Paenibacillus larvae subsp. pulvifaciens</name>
    <dbReference type="NCBI Taxonomy" id="1477"/>
    <lineage>
        <taxon>Bacteria</taxon>
        <taxon>Bacillati</taxon>
        <taxon>Bacillota</taxon>
        <taxon>Bacilli</taxon>
        <taxon>Bacillales</taxon>
        <taxon>Paenibacillaceae</taxon>
        <taxon>Paenibacillus</taxon>
    </lineage>
</organism>
<protein>
    <submittedName>
        <fullName evidence="1">Uncharacterized protein</fullName>
    </submittedName>
</protein>
<proteinExistence type="predicted"/>